<evidence type="ECO:0000313" key="1">
    <source>
        <dbReference type="EMBL" id="KAI7936687.1"/>
    </source>
</evidence>
<reference evidence="1 2" key="3">
    <citation type="journal article" date="2022" name="Microbiol. Spectr.">
        <title>Folding features and dynamics of 3D genome architecture in plant fungal pathogens.</title>
        <authorList>
            <person name="Xia C."/>
        </authorList>
    </citation>
    <scope>NUCLEOTIDE SEQUENCE [LARGE SCALE GENOMIC DNA]</scope>
    <source>
        <strain evidence="1 2">93-210</strain>
    </source>
</reference>
<protein>
    <submittedName>
        <fullName evidence="1">Uncharacterized protein</fullName>
    </submittedName>
</protein>
<dbReference type="EMBL" id="CM045881">
    <property type="protein sequence ID" value="KAI7936687.1"/>
    <property type="molecule type" value="Genomic_DNA"/>
</dbReference>
<gene>
    <name evidence="1" type="ORF">MJO28_015586</name>
</gene>
<name>A0ACC0DQ97_9BASI</name>
<keyword evidence="2" id="KW-1185">Reference proteome</keyword>
<reference evidence="2" key="2">
    <citation type="journal article" date="2018" name="Mol. Plant Microbe Interact.">
        <title>Genome sequence resources for the wheat stripe rust pathogen (Puccinia striiformis f. sp. tritici) and the barley stripe rust pathogen (Puccinia striiformis f. sp. hordei).</title>
        <authorList>
            <person name="Xia C."/>
            <person name="Wang M."/>
            <person name="Yin C."/>
            <person name="Cornejo O.E."/>
            <person name="Hulbert S.H."/>
            <person name="Chen X."/>
        </authorList>
    </citation>
    <scope>NUCLEOTIDE SEQUENCE [LARGE SCALE GENOMIC DNA]</scope>
    <source>
        <strain evidence="2">93-210</strain>
    </source>
</reference>
<accession>A0ACC0DQ97</accession>
<comment type="caution">
    <text evidence="1">The sequence shown here is derived from an EMBL/GenBank/DDBJ whole genome shotgun (WGS) entry which is preliminary data.</text>
</comment>
<dbReference type="Proteomes" id="UP001060170">
    <property type="component" value="Chromosome 17"/>
</dbReference>
<organism evidence="1 2">
    <name type="scientific">Puccinia striiformis f. sp. tritici</name>
    <dbReference type="NCBI Taxonomy" id="168172"/>
    <lineage>
        <taxon>Eukaryota</taxon>
        <taxon>Fungi</taxon>
        <taxon>Dikarya</taxon>
        <taxon>Basidiomycota</taxon>
        <taxon>Pucciniomycotina</taxon>
        <taxon>Pucciniomycetes</taxon>
        <taxon>Pucciniales</taxon>
        <taxon>Pucciniaceae</taxon>
        <taxon>Puccinia</taxon>
    </lineage>
</organism>
<evidence type="ECO:0000313" key="2">
    <source>
        <dbReference type="Proteomes" id="UP001060170"/>
    </source>
</evidence>
<sequence>MQTTPQSNCNPSLCSATGQKLEHILGISIISATLTSSVQHSTTEQKSCPHCCQESGCREKVYRDQSGVERMGVPLSDVCFRKHQRIAELNVLFRTRPPDNQDPTPQLRPLAEMPATGSVNPQHQAVAQDNRLIGLNTVDMASTSHTTLQSAHAGPSRALHPANSDPGAVQNRDLANAFRFHDRHVLHVLLQACRFHFEDYMSEAACERFLAEERQKLTQLGNRFGFQTSIMLKNIPASMSTVTRRLGLDCVFQEQAACPKCWMLYEAIPDTETWAKQKLHLTVTSRCTARFFTTARSLSTSAEQIRKCDEPVFKEFMVSGKPAWRPIKGFCYQKLHDWLKRKLIQPEFEDLIDAPLRYTRQDGVMRDIWDGSVWNTLKFPSTNSEPYASTSGNLVFSLYVDWFNPHGNKVGGKCLEAGAITLVCLNLPPAERYLEENIFLFGITPGQPSADHIFNVLQPLVDEFLTFLNGVHFDQTSRFPTGRTIRAIMLPLIADLPALRKVAGFASHSATLFCSFCKLPRSKINIIDPQQFPPRKHEDHIEWARKWLDSPDRTRKTAIVKEQGVRYSPLNELPYWKPLEHSSIDVMHALMLGVLKDHSLSYLGLAVTGKKLKADLKKLANKQPSVKATVFEVLLERKTASKKRPAEEDEHPSKRRLTTQNLQALADTSEQVLISANPRVASSSRGSQASLATVHQYTLRARLSNQKTSQSSQATANPRKAPSQGSRQSHGESMASEVETNDEDDSIADRHVDDHMPSLLPEELLCVRRAIEQTSLPSWVDRLPLQLGAASAGSLKAAEWGILYAVFYPLVLLPLWNLCDANEDRKILSENLVKLVHIVHMLSHCTITNDNVSSISEAIQQYRKHTLANWPSVKSKPNIHLLQHFPGVIERFGPPASFAAWAQERLNGLLGKAKTNNHPGTLSKTLFRRWIQRATLKRLNGITDMNHEEGTQGAKPTKSPTPIEAEIYDEWLDYLNTYPPYSSTNWVRDTPGVDQSHSTIVEPMAILLPCFKDAQKKNYTVETGHAGNSYIHFTLEGKDLFGSIQTLFATEQCPNAIFARVSLFLDVDQKGPRIDPYSKISSLHYRLLARPKTPKTIVICIKHIIGHVAVLSNVSGVFGIDIETISEAIVHHLVTEPPLFAPLSPYAAPELRVSSPGCHTGITSCCTTIQRGFW</sequence>
<proteinExistence type="predicted"/>
<reference evidence="2" key="1">
    <citation type="journal article" date="2018" name="BMC Genomics">
        <title>Genomic insights into host adaptation between the wheat stripe rust pathogen (Puccinia striiformis f. sp. tritici) and the barley stripe rust pathogen (Puccinia striiformis f. sp. hordei).</title>
        <authorList>
            <person name="Xia C."/>
            <person name="Wang M."/>
            <person name="Yin C."/>
            <person name="Cornejo O.E."/>
            <person name="Hulbert S.H."/>
            <person name="Chen X."/>
        </authorList>
    </citation>
    <scope>NUCLEOTIDE SEQUENCE [LARGE SCALE GENOMIC DNA]</scope>
    <source>
        <strain evidence="2">93-210</strain>
    </source>
</reference>